<dbReference type="RefSeq" id="WP_322465648.1">
    <property type="nucleotide sequence ID" value="NZ_JAXOJX010000016.1"/>
</dbReference>
<proteinExistence type="predicted"/>
<gene>
    <name evidence="1" type="ORF">SM757_12005</name>
</gene>
<accession>A0ABU5IH80</accession>
<sequence>MDGGRRAAFSYNARTLLNGAVRVRKSTPFTHHNRGSPHMDIERINAIGSLLTDLSERTSALRGYL</sequence>
<comment type="caution">
    <text evidence="1">The sequence shown here is derived from an EMBL/GenBank/DDBJ whole genome shotgun (WGS) entry which is preliminary data.</text>
</comment>
<dbReference type="Proteomes" id="UP001293718">
    <property type="component" value="Unassembled WGS sequence"/>
</dbReference>
<evidence type="ECO:0008006" key="3">
    <source>
        <dbReference type="Google" id="ProtNLM"/>
    </source>
</evidence>
<evidence type="ECO:0000313" key="2">
    <source>
        <dbReference type="Proteomes" id="UP001293718"/>
    </source>
</evidence>
<evidence type="ECO:0000313" key="1">
    <source>
        <dbReference type="EMBL" id="MDZ5457293.1"/>
    </source>
</evidence>
<name>A0ABU5IH80_9BURK</name>
<reference evidence="1 2" key="1">
    <citation type="submission" date="2023-11" db="EMBL/GenBank/DDBJ databases">
        <title>Draft genome of Azohydromonas lata strain H1 (DSM1123), a polyhydroxyalkanoate producer.</title>
        <authorList>
            <person name="Traversa D."/>
            <person name="D'Addabbo P."/>
            <person name="Pazzani C."/>
            <person name="Manzari C."/>
            <person name="Chiara M."/>
            <person name="Scrascia M."/>
        </authorList>
    </citation>
    <scope>NUCLEOTIDE SEQUENCE [LARGE SCALE GENOMIC DNA]</scope>
    <source>
        <strain evidence="1 2">H1</strain>
    </source>
</reference>
<organism evidence="1 2">
    <name type="scientific">Azohydromonas lata</name>
    <dbReference type="NCBI Taxonomy" id="45677"/>
    <lineage>
        <taxon>Bacteria</taxon>
        <taxon>Pseudomonadati</taxon>
        <taxon>Pseudomonadota</taxon>
        <taxon>Betaproteobacteria</taxon>
        <taxon>Burkholderiales</taxon>
        <taxon>Sphaerotilaceae</taxon>
        <taxon>Azohydromonas</taxon>
    </lineage>
</organism>
<keyword evidence="2" id="KW-1185">Reference proteome</keyword>
<protein>
    <recommendedName>
        <fullName evidence="3">Peptide chain release factor 2</fullName>
    </recommendedName>
</protein>
<dbReference type="EMBL" id="JAXOJX010000016">
    <property type="protein sequence ID" value="MDZ5457293.1"/>
    <property type="molecule type" value="Genomic_DNA"/>
</dbReference>